<protein>
    <submittedName>
        <fullName evidence="1">Uncharacterized protein</fullName>
    </submittedName>
</protein>
<dbReference type="EMBL" id="AWUE01012496">
    <property type="protein sequence ID" value="OMP09035.1"/>
    <property type="molecule type" value="Genomic_DNA"/>
</dbReference>
<gene>
    <name evidence="1" type="ORF">COLO4_05874</name>
</gene>
<keyword evidence="2" id="KW-1185">Reference proteome</keyword>
<dbReference type="OrthoDB" id="1637540at2759"/>
<dbReference type="STRING" id="93759.A0A1R3KPL8"/>
<organism evidence="1 2">
    <name type="scientific">Corchorus olitorius</name>
    <dbReference type="NCBI Taxonomy" id="93759"/>
    <lineage>
        <taxon>Eukaryota</taxon>
        <taxon>Viridiplantae</taxon>
        <taxon>Streptophyta</taxon>
        <taxon>Embryophyta</taxon>
        <taxon>Tracheophyta</taxon>
        <taxon>Spermatophyta</taxon>
        <taxon>Magnoliopsida</taxon>
        <taxon>eudicotyledons</taxon>
        <taxon>Gunneridae</taxon>
        <taxon>Pentapetalae</taxon>
        <taxon>rosids</taxon>
        <taxon>malvids</taxon>
        <taxon>Malvales</taxon>
        <taxon>Malvaceae</taxon>
        <taxon>Grewioideae</taxon>
        <taxon>Apeibeae</taxon>
        <taxon>Corchorus</taxon>
    </lineage>
</organism>
<proteinExistence type="predicted"/>
<accession>A0A1R3KPL8</accession>
<comment type="caution">
    <text evidence="1">The sequence shown here is derived from an EMBL/GenBank/DDBJ whole genome shotgun (WGS) entry which is preliminary data.</text>
</comment>
<sequence length="140" mass="16138">MAPLLLAIDAGITHDEMRGVELEALEERRDKANKHFLVYQQRISKAYDKMLRRRSFEPGDQVLRAAEHVMRGAPPPHKFSEKWEGPYIVHEVHDSGYCTLLNPETITLSLLLSTSTTSRNTMYEIPSINLYYISYPFILS</sequence>
<dbReference type="Proteomes" id="UP000187203">
    <property type="component" value="Unassembled WGS sequence"/>
</dbReference>
<dbReference type="AlphaFoldDB" id="A0A1R3KPL8"/>
<evidence type="ECO:0000313" key="2">
    <source>
        <dbReference type="Proteomes" id="UP000187203"/>
    </source>
</evidence>
<reference evidence="2" key="1">
    <citation type="submission" date="2013-09" db="EMBL/GenBank/DDBJ databases">
        <title>Corchorus olitorius genome sequencing.</title>
        <authorList>
            <person name="Alam M."/>
            <person name="Haque M.S."/>
            <person name="Islam M.S."/>
            <person name="Emdad E.M."/>
            <person name="Islam M.M."/>
            <person name="Ahmed B."/>
            <person name="Halim A."/>
            <person name="Hossen Q.M.M."/>
            <person name="Hossain M.Z."/>
            <person name="Ahmed R."/>
            <person name="Khan M.M."/>
            <person name="Islam R."/>
            <person name="Rashid M.M."/>
            <person name="Khan S.A."/>
            <person name="Rahman M.S."/>
            <person name="Alam M."/>
            <person name="Yahiya A.S."/>
            <person name="Khan M.S."/>
            <person name="Azam M.S."/>
            <person name="Haque T."/>
            <person name="Lashkar M.Z.H."/>
            <person name="Akhand A.I."/>
            <person name="Morshed G."/>
            <person name="Roy S."/>
            <person name="Uddin K.S."/>
            <person name="Rabeya T."/>
            <person name="Hossain A.S."/>
            <person name="Chowdhury A."/>
            <person name="Snigdha A.R."/>
            <person name="Mortoza M.S."/>
            <person name="Matin S.A."/>
            <person name="Hoque S.M.E."/>
            <person name="Islam M.K."/>
            <person name="Roy D.K."/>
            <person name="Haider R."/>
            <person name="Moosa M.M."/>
            <person name="Elias S.M."/>
            <person name="Hasan A.M."/>
            <person name="Jahan S."/>
            <person name="Shafiuddin M."/>
            <person name="Mahmood N."/>
            <person name="Shommy N.S."/>
        </authorList>
    </citation>
    <scope>NUCLEOTIDE SEQUENCE [LARGE SCALE GENOMIC DNA]</scope>
    <source>
        <strain evidence="2">cv. O-4</strain>
    </source>
</reference>
<name>A0A1R3KPL8_9ROSI</name>
<evidence type="ECO:0000313" key="1">
    <source>
        <dbReference type="EMBL" id="OMP09035.1"/>
    </source>
</evidence>